<feature type="compositionally biased region" description="Polar residues" evidence="1">
    <location>
        <begin position="229"/>
        <end position="242"/>
    </location>
</feature>
<evidence type="ECO:0000313" key="3">
    <source>
        <dbReference type="Proteomes" id="UP001324427"/>
    </source>
</evidence>
<keyword evidence="3" id="KW-1185">Reference proteome</keyword>
<reference evidence="2 3" key="1">
    <citation type="submission" date="2021-11" db="EMBL/GenBank/DDBJ databases">
        <title>Black yeast isolated from Biological Soil Crust.</title>
        <authorList>
            <person name="Kurbessoian T."/>
        </authorList>
    </citation>
    <scope>NUCLEOTIDE SEQUENCE [LARGE SCALE GENOMIC DNA]</scope>
    <source>
        <strain evidence="2 3">CCFEE 5522</strain>
    </source>
</reference>
<feature type="compositionally biased region" description="Basic residues" evidence="1">
    <location>
        <begin position="386"/>
        <end position="395"/>
    </location>
</feature>
<feature type="compositionally biased region" description="Basic and acidic residues" evidence="1">
    <location>
        <begin position="439"/>
        <end position="462"/>
    </location>
</feature>
<protein>
    <submittedName>
        <fullName evidence="2">Uncharacterized protein</fullName>
    </submittedName>
</protein>
<organism evidence="2 3">
    <name type="scientific">Oleoguttula mirabilis</name>
    <dbReference type="NCBI Taxonomy" id="1507867"/>
    <lineage>
        <taxon>Eukaryota</taxon>
        <taxon>Fungi</taxon>
        <taxon>Dikarya</taxon>
        <taxon>Ascomycota</taxon>
        <taxon>Pezizomycotina</taxon>
        <taxon>Dothideomycetes</taxon>
        <taxon>Dothideomycetidae</taxon>
        <taxon>Mycosphaerellales</taxon>
        <taxon>Teratosphaeriaceae</taxon>
        <taxon>Oleoguttula</taxon>
    </lineage>
</organism>
<accession>A0AAV9J6Y7</accession>
<feature type="region of interest" description="Disordered" evidence="1">
    <location>
        <begin position="338"/>
        <end position="462"/>
    </location>
</feature>
<evidence type="ECO:0000256" key="1">
    <source>
        <dbReference type="SAM" id="MobiDB-lite"/>
    </source>
</evidence>
<dbReference type="EMBL" id="JAVFHQ010000062">
    <property type="protein sequence ID" value="KAK4540717.1"/>
    <property type="molecule type" value="Genomic_DNA"/>
</dbReference>
<comment type="caution">
    <text evidence="2">The sequence shown here is derived from an EMBL/GenBank/DDBJ whole genome shotgun (WGS) entry which is preliminary data.</text>
</comment>
<dbReference type="Proteomes" id="UP001324427">
    <property type="component" value="Unassembled WGS sequence"/>
</dbReference>
<feature type="region of interest" description="Disordered" evidence="1">
    <location>
        <begin position="201"/>
        <end position="248"/>
    </location>
</feature>
<dbReference type="AlphaFoldDB" id="A0AAV9J6Y7"/>
<sequence length="462" mass="52413">MVIDRSICDMKRLEIDDRADHSAKLAELRGNKETCQGSKRIRIEELDRLNEELLQARKSRDTALTGIYAVAQDFVNLCLDVDFEPLWALSEGGCTALRISMDRHKLLASNQKRLQHLQVDVIILRLRRRQVGRDMRAHGFSDDWIPDTSYADEIRQAEAEAKDLAVPLELQKQWQTHLEERFLEDHVRRLLVDVKKIEADEDIDPSSPDSGRRRPGLRGGAFSPGSHGSADSRQLSSHSDQLSAGRMSKFDLDGGKTLLDDFEDARETCDASLQRLCALDKKREDGLTDHLLMFTNSSPERFQRLMETRLQCERDYLSELQEIYDQSLAALVDAGNEVPVAEDDDGPAPTSFSQISSSYHRKRKTPEPETADTARAAGVETPPPAKRGRNGRLVKWRVETVPETPESRPSPKSIGGKRIRSVSFESAEVEISPSRQQKRREWGLQQEEARRQHERNIGTDTP</sequence>
<evidence type="ECO:0000313" key="2">
    <source>
        <dbReference type="EMBL" id="KAK4540717.1"/>
    </source>
</evidence>
<proteinExistence type="predicted"/>
<gene>
    <name evidence="2" type="ORF">LTR36_008932</name>
</gene>
<name>A0AAV9J6Y7_9PEZI</name>